<keyword evidence="3" id="KW-1003">Cell membrane</keyword>
<comment type="subcellular location">
    <subcellularLocation>
        <location evidence="1">Cell membrane</location>
        <topology evidence="1">Multi-pass membrane protein</topology>
    </subcellularLocation>
</comment>
<feature type="transmembrane region" description="Helical" evidence="7">
    <location>
        <begin position="263"/>
        <end position="286"/>
    </location>
</feature>
<dbReference type="InterPro" id="IPR048279">
    <property type="entry name" value="MdtK-like"/>
</dbReference>
<feature type="transmembrane region" description="Helical" evidence="7">
    <location>
        <begin position="347"/>
        <end position="373"/>
    </location>
</feature>
<feature type="transmembrane region" description="Helical" evidence="7">
    <location>
        <begin position="385"/>
        <end position="404"/>
    </location>
</feature>
<accession>A0ABQ0AVV4</accession>
<evidence type="ECO:0000256" key="3">
    <source>
        <dbReference type="ARBA" id="ARBA00022475"/>
    </source>
</evidence>
<keyword evidence="5 7" id="KW-1133">Transmembrane helix</keyword>
<feature type="transmembrane region" description="Helical" evidence="7">
    <location>
        <begin position="84"/>
        <end position="112"/>
    </location>
</feature>
<keyword evidence="2" id="KW-0813">Transport</keyword>
<feature type="transmembrane region" description="Helical" evidence="7">
    <location>
        <begin position="159"/>
        <end position="181"/>
    </location>
</feature>
<dbReference type="Proteomes" id="UP001600894">
    <property type="component" value="Unassembled WGS sequence"/>
</dbReference>
<dbReference type="PANTHER" id="PTHR43823">
    <property type="entry name" value="SPORULATION PROTEIN YKVU"/>
    <property type="match status" value="1"/>
</dbReference>
<keyword evidence="6 7" id="KW-0472">Membrane</keyword>
<organism evidence="8 9">
    <name type="scientific">Enterocloster alcoholdehydrogenati</name>
    <dbReference type="NCBI Taxonomy" id="2547410"/>
    <lineage>
        <taxon>Bacteria</taxon>
        <taxon>Bacillati</taxon>
        <taxon>Bacillota</taxon>
        <taxon>Clostridia</taxon>
        <taxon>Lachnospirales</taxon>
        <taxon>Lachnospiraceae</taxon>
        <taxon>Enterocloster</taxon>
    </lineage>
</organism>
<evidence type="ECO:0000313" key="9">
    <source>
        <dbReference type="Proteomes" id="UP001600894"/>
    </source>
</evidence>
<evidence type="ECO:0000256" key="4">
    <source>
        <dbReference type="ARBA" id="ARBA00022692"/>
    </source>
</evidence>
<evidence type="ECO:0000256" key="6">
    <source>
        <dbReference type="ARBA" id="ARBA00023136"/>
    </source>
</evidence>
<keyword evidence="4 7" id="KW-0812">Transmembrane</keyword>
<evidence type="ECO:0000256" key="1">
    <source>
        <dbReference type="ARBA" id="ARBA00004651"/>
    </source>
</evidence>
<feature type="transmembrane region" description="Helical" evidence="7">
    <location>
        <begin position="7"/>
        <end position="27"/>
    </location>
</feature>
<dbReference type="EMBL" id="BAABXL010000001">
    <property type="protein sequence ID" value="GAA6268160.1"/>
    <property type="molecule type" value="Genomic_DNA"/>
</dbReference>
<dbReference type="InterPro" id="IPR002528">
    <property type="entry name" value="MATE_fam"/>
</dbReference>
<feature type="transmembrane region" description="Helical" evidence="7">
    <location>
        <begin position="187"/>
        <end position="211"/>
    </location>
</feature>
<evidence type="ECO:0000256" key="5">
    <source>
        <dbReference type="ARBA" id="ARBA00022989"/>
    </source>
</evidence>
<feature type="transmembrane region" description="Helical" evidence="7">
    <location>
        <begin position="307"/>
        <end position="327"/>
    </location>
</feature>
<dbReference type="PIRSF" id="PIRSF006603">
    <property type="entry name" value="DinF"/>
    <property type="match status" value="1"/>
</dbReference>
<dbReference type="InterPro" id="IPR051327">
    <property type="entry name" value="MATE_MepA_subfamily"/>
</dbReference>
<evidence type="ECO:0000256" key="7">
    <source>
        <dbReference type="SAM" id="Phobius"/>
    </source>
</evidence>
<protein>
    <submittedName>
        <fullName evidence="8">MATE family efflux transporter</fullName>
    </submittedName>
</protein>
<sequence>MNTKTKSLFGYILPALGGSFVTYLYNVVDGIFVGQGVGPAALGAVNIGVPFITFVVAVAAMFPMGGATIVAIRMGRADKNGANHAFMTAFSLTILISIILMTTGMAFSRQIVDLSGAKKLSEEMRKMSAEYLFYYSAFSIPMLMSTCLSVFVRNDGSPMLSFVGMCTGAASNIFLDWLFIFPLHMGVTGAAVASGLGQILSVLVLLSHFILKKGDLRIRPFKIDVSLIIKICRRGVPEAVTQLATPVTALCYNLMLASLVGDIGISTFSVLSFIFSLANAILSGVAQGLQPLWGHCCGKGNTRDMGWYFYCGLLINSILSVLIYGVLCFFDRAVIRIFNSSADLVQAASAALPLFSLSFIPMALNLIYTAFLFSTKRTEAANIIAISRGIVIKALAIFCIPVVFGSGSIWIAPFAAEIVTLALAVRLCRENGKKDQIFKK</sequence>
<feature type="transmembrane region" description="Helical" evidence="7">
    <location>
        <begin position="47"/>
        <end position="72"/>
    </location>
</feature>
<keyword evidence="9" id="KW-1185">Reference proteome</keyword>
<name>A0ABQ0AVV4_9FIRM</name>
<dbReference type="PANTHER" id="PTHR43823:SF3">
    <property type="entry name" value="MULTIDRUG EXPORT PROTEIN MEPA"/>
    <property type="match status" value="1"/>
</dbReference>
<feature type="transmembrane region" description="Helical" evidence="7">
    <location>
        <begin position="239"/>
        <end position="257"/>
    </location>
</feature>
<evidence type="ECO:0000313" key="8">
    <source>
        <dbReference type="EMBL" id="GAA6268160.1"/>
    </source>
</evidence>
<reference evidence="8 9" key="1">
    <citation type="submission" date="2024-04" db="EMBL/GenBank/DDBJ databases">
        <title>Defined microbial consortia suppress multidrug-resistant proinflammatory Enterobacteriaceae via ecological control.</title>
        <authorList>
            <person name="Furuichi M."/>
            <person name="Kawaguchi T."/>
            <person name="Pust M."/>
            <person name="Yasuma K."/>
            <person name="Plichta D."/>
            <person name="Hasegawa N."/>
            <person name="Ohya T."/>
            <person name="Bhattarai S."/>
            <person name="Sasajima S."/>
            <person name="Aoto Y."/>
            <person name="Tuganbaev T."/>
            <person name="Yaginuma M."/>
            <person name="Ueda M."/>
            <person name="Okahashi N."/>
            <person name="Amafuji K."/>
            <person name="Kiridooshi Y."/>
            <person name="Sugita K."/>
            <person name="Strazar M."/>
            <person name="Skelly A."/>
            <person name="Suda W."/>
            <person name="Hattori M."/>
            <person name="Nakamoto N."/>
            <person name="Caballero S."/>
            <person name="Norman J."/>
            <person name="Olle B."/>
            <person name="Tanoue T."/>
            <person name="Arita M."/>
            <person name="Bucci V."/>
            <person name="Atarashi K."/>
            <person name="Xavier R."/>
            <person name="Honda K."/>
        </authorList>
    </citation>
    <scope>NUCLEOTIDE SEQUENCE [LARGE SCALE GENOMIC DNA]</scope>
    <source>
        <strain evidence="9">f13</strain>
    </source>
</reference>
<feature type="transmembrane region" description="Helical" evidence="7">
    <location>
        <begin position="132"/>
        <end position="152"/>
    </location>
</feature>
<dbReference type="NCBIfam" id="TIGR00797">
    <property type="entry name" value="matE"/>
    <property type="match status" value="1"/>
</dbReference>
<comment type="caution">
    <text evidence="8">The sequence shown here is derived from an EMBL/GenBank/DDBJ whole genome shotgun (WGS) entry which is preliminary data.</text>
</comment>
<evidence type="ECO:0000256" key="2">
    <source>
        <dbReference type="ARBA" id="ARBA00022448"/>
    </source>
</evidence>
<dbReference type="Pfam" id="PF01554">
    <property type="entry name" value="MatE"/>
    <property type="match status" value="2"/>
</dbReference>
<feature type="transmembrane region" description="Helical" evidence="7">
    <location>
        <begin position="410"/>
        <end position="428"/>
    </location>
</feature>
<dbReference type="RefSeq" id="WP_390469459.1">
    <property type="nucleotide sequence ID" value="NZ_BAABXL010000001.1"/>
</dbReference>
<gene>
    <name evidence="8" type="ORF">F130042H8_12200</name>
</gene>
<proteinExistence type="predicted"/>